<dbReference type="GO" id="GO:0020037">
    <property type="term" value="F:heme binding"/>
    <property type="evidence" value="ECO:0007669"/>
    <property type="project" value="InterPro"/>
</dbReference>
<name>A0A2U8GKX7_9RHOO</name>
<dbReference type="InterPro" id="IPR002397">
    <property type="entry name" value="Cyt_P450_B"/>
</dbReference>
<dbReference type="Proteomes" id="UP000244930">
    <property type="component" value="Chromosome"/>
</dbReference>
<dbReference type="EMBL" id="CP022187">
    <property type="protein sequence ID" value="AWI74211.1"/>
    <property type="molecule type" value="Genomic_DNA"/>
</dbReference>
<dbReference type="GO" id="GO:0005506">
    <property type="term" value="F:iron ion binding"/>
    <property type="evidence" value="ECO:0007669"/>
    <property type="project" value="InterPro"/>
</dbReference>
<organism evidence="3 4">
    <name type="scientific">Parazoarcus communis</name>
    <dbReference type="NCBI Taxonomy" id="41977"/>
    <lineage>
        <taxon>Bacteria</taxon>
        <taxon>Pseudomonadati</taxon>
        <taxon>Pseudomonadota</taxon>
        <taxon>Betaproteobacteria</taxon>
        <taxon>Rhodocyclales</taxon>
        <taxon>Zoogloeaceae</taxon>
        <taxon>Parazoarcus</taxon>
    </lineage>
</organism>
<evidence type="ECO:0000313" key="3">
    <source>
        <dbReference type="EMBL" id="AWI74211.1"/>
    </source>
</evidence>
<protein>
    <submittedName>
        <fullName evidence="3">Cytochrome P450</fullName>
    </submittedName>
</protein>
<keyword evidence="2" id="KW-0349">Heme</keyword>
<comment type="similarity">
    <text evidence="1 2">Belongs to the cytochrome P450 family.</text>
</comment>
<dbReference type="PANTHER" id="PTHR46696">
    <property type="entry name" value="P450, PUTATIVE (EUROFUNG)-RELATED"/>
    <property type="match status" value="1"/>
</dbReference>
<dbReference type="Gene3D" id="1.10.630.10">
    <property type="entry name" value="Cytochrome P450"/>
    <property type="match status" value="1"/>
</dbReference>
<dbReference type="CDD" id="cd20629">
    <property type="entry name" value="P450_pinF1-like"/>
    <property type="match status" value="1"/>
</dbReference>
<dbReference type="Pfam" id="PF00067">
    <property type="entry name" value="p450"/>
    <property type="match status" value="1"/>
</dbReference>
<accession>A0A2U8GKX7</accession>
<evidence type="ECO:0000256" key="2">
    <source>
        <dbReference type="RuleBase" id="RU000461"/>
    </source>
</evidence>
<dbReference type="GO" id="GO:0016705">
    <property type="term" value="F:oxidoreductase activity, acting on paired donors, with incorporation or reduction of molecular oxygen"/>
    <property type="evidence" value="ECO:0007669"/>
    <property type="project" value="InterPro"/>
</dbReference>
<gene>
    <name evidence="3" type="ORF">CEW83_02400</name>
</gene>
<dbReference type="InterPro" id="IPR017972">
    <property type="entry name" value="Cyt_P450_CS"/>
</dbReference>
<dbReference type="GO" id="GO:0004497">
    <property type="term" value="F:monooxygenase activity"/>
    <property type="evidence" value="ECO:0007669"/>
    <property type="project" value="UniProtKB-KW"/>
</dbReference>
<dbReference type="KEGG" id="acom:CEW83_02400"/>
<dbReference type="SUPFAM" id="SSF48264">
    <property type="entry name" value="Cytochrome P450"/>
    <property type="match status" value="1"/>
</dbReference>
<keyword evidence="2" id="KW-0560">Oxidoreductase</keyword>
<dbReference type="InterPro" id="IPR036396">
    <property type="entry name" value="Cyt_P450_sf"/>
</dbReference>
<proteinExistence type="inferred from homology"/>
<reference evidence="3 4" key="1">
    <citation type="submission" date="2017-06" db="EMBL/GenBank/DDBJ databases">
        <title>Azoarcus.</title>
        <authorList>
            <person name="Woo J.-H."/>
            <person name="Kim H.-S."/>
        </authorList>
    </citation>
    <scope>NUCLEOTIDE SEQUENCE [LARGE SCALE GENOMIC DNA]</scope>
    <source>
        <strain evidence="3 4">TSPY31</strain>
    </source>
</reference>
<dbReference type="AlphaFoldDB" id="A0A2U8GKX7"/>
<dbReference type="PRINTS" id="PR00385">
    <property type="entry name" value="P450"/>
</dbReference>
<keyword evidence="2" id="KW-0503">Monooxygenase</keyword>
<evidence type="ECO:0000313" key="4">
    <source>
        <dbReference type="Proteomes" id="UP000244930"/>
    </source>
</evidence>
<dbReference type="InterPro" id="IPR001128">
    <property type="entry name" value="Cyt_P450"/>
</dbReference>
<evidence type="ECO:0000256" key="1">
    <source>
        <dbReference type="ARBA" id="ARBA00010617"/>
    </source>
</evidence>
<keyword evidence="2" id="KW-0408">Iron</keyword>
<keyword evidence="4" id="KW-1185">Reference proteome</keyword>
<sequence length="442" mass="49289">MIIFYGPVPCEHNKETELSSDLNDLDLKSAYTAVSDTYKGTGDIHAACREMRDKSPIFVGDFIKQFGVPTNAGLQQGTRPTFALFRYHDVMNVLRDATTYTNSFILEGLGAAFSDGLFILGMDGEAHRRVRALLQPAFMPDTVNKWRDTMETLIRKDFLEPLVPQKKADLMEFGLYFPIRIMYALMGFPTQDTDKYKKYAAWTLAMVGGNQIDPTKVEEARRNAGTAAKMLYDSIMEVVVARRAAGSQGDDLIGRLLRAEYEGEGLDDHQVVTFVRSLLPAAGETTTRTLGSVLTLLFNTPGTLERIKADRSLVPKLIDETIRYEPLATFKVREVAKDVEFYGVKIPKGSFVQCLVVSANHDGEIFENPDVFDIDRKQKPSFGFGFGPHMCIGQFVAKVEIACAINSILDLFPNIRLDPDMPPPVIEGAQLRGASHVHVIWD</sequence>
<dbReference type="PANTHER" id="PTHR46696:SF3">
    <property type="entry name" value="PULCHERRIMINIC ACID SYNTHASE"/>
    <property type="match status" value="1"/>
</dbReference>
<dbReference type="PRINTS" id="PR00359">
    <property type="entry name" value="BP450"/>
</dbReference>
<keyword evidence="2" id="KW-0479">Metal-binding</keyword>
<dbReference type="PROSITE" id="PS00086">
    <property type="entry name" value="CYTOCHROME_P450"/>
    <property type="match status" value="1"/>
</dbReference>